<evidence type="ECO:0000259" key="1">
    <source>
        <dbReference type="Pfam" id="PF00501"/>
    </source>
</evidence>
<dbReference type="AlphaFoldDB" id="A0A7K0CKS2"/>
<dbReference type="RefSeq" id="WP_194292982.1">
    <property type="nucleotide sequence ID" value="NZ_WEGJ01000018.1"/>
</dbReference>
<dbReference type="InterPro" id="IPR045851">
    <property type="entry name" value="AMP-bd_C_sf"/>
</dbReference>
<dbReference type="GO" id="GO:0031177">
    <property type="term" value="F:phosphopantetheine binding"/>
    <property type="evidence" value="ECO:0007669"/>
    <property type="project" value="TreeGrafter"/>
</dbReference>
<dbReference type="GO" id="GO:0044550">
    <property type="term" value="P:secondary metabolite biosynthetic process"/>
    <property type="evidence" value="ECO:0007669"/>
    <property type="project" value="TreeGrafter"/>
</dbReference>
<dbReference type="Proteomes" id="UP000466345">
    <property type="component" value="Unassembled WGS sequence"/>
</dbReference>
<evidence type="ECO:0000313" key="3">
    <source>
        <dbReference type="EMBL" id="MQY14090.1"/>
    </source>
</evidence>
<dbReference type="PROSITE" id="PS00455">
    <property type="entry name" value="AMP_BINDING"/>
    <property type="match status" value="1"/>
</dbReference>
<proteinExistence type="predicted"/>
<dbReference type="InterPro" id="IPR000873">
    <property type="entry name" value="AMP-dep_synth/lig_dom"/>
</dbReference>
<feature type="domain" description="AMP-binding enzyme C-terminal" evidence="2">
    <location>
        <begin position="422"/>
        <end position="493"/>
    </location>
</feature>
<dbReference type="Pfam" id="PF00501">
    <property type="entry name" value="AMP-binding"/>
    <property type="match status" value="1"/>
</dbReference>
<accession>A0A7K0CKS2</accession>
<dbReference type="SUPFAM" id="SSF56801">
    <property type="entry name" value="Acetyl-CoA synthetase-like"/>
    <property type="match status" value="1"/>
</dbReference>
<evidence type="ECO:0000313" key="4">
    <source>
        <dbReference type="Proteomes" id="UP000466345"/>
    </source>
</evidence>
<dbReference type="Gene3D" id="3.30.300.30">
    <property type="match status" value="1"/>
</dbReference>
<feature type="domain" description="AMP-dependent synthetase/ligase" evidence="1">
    <location>
        <begin position="17"/>
        <end position="369"/>
    </location>
</feature>
<comment type="caution">
    <text evidence="3">The sequence shown here is derived from an EMBL/GenBank/DDBJ whole genome shotgun (WGS) entry which is preliminary data.</text>
</comment>
<sequence>MDELMDQALHARFLRGLEKSPDATAIRVGDETVSYADAHRTALAWAGALLAAPGGPPKAVSVLAGRSVTSYLGVLAALYAGTTAVPLLADFPAAKLAAMLRAAEAAALIVDEEGVSRLGELTAEAPDLAGLTVLAPHRGALDVPALDAPRPAGPEDVAYVLFTSGSTGTPKGVRLTHGNLTHYFGLMDAWYDFTADDVFSQAANLNWDSAVSDLWCAWAAGAPLVAVTQRAYANLPAFVARYGITVWFSAPSVIGLARRTGRLTPGSLPTLRWTYFGGEALRYDDTDAWQRAAPGSAVINVYGPTEMSITTHRHTWHPETSTALGVNGVVPLGRLHDGHAELLLDDAGEASATEGELWLSGPQLSAGYLDPADGRGKYLERDGALWYRTGDRVRRLPDGQLLYLGRTDSQVQVQGYRVELAEVEHALIEATGVTDAVVVGVPVGHSTELVAYYLGPERSVRDLRRDLARQLPAQMIPRYYHRLEVFPLNTNKKTDRLRLTAQAAGLYGG</sequence>
<dbReference type="Gene3D" id="3.40.50.12780">
    <property type="entry name" value="N-terminal domain of ligase-like"/>
    <property type="match status" value="1"/>
</dbReference>
<reference evidence="3 4" key="1">
    <citation type="submission" date="2019-10" db="EMBL/GenBank/DDBJ databases">
        <title>Streptomyces smaragdinus sp. nov. and Streptomyces fabii sp. nov., isolated from the gut of fungus growing-termite Macrotermes natalensis.</title>
        <authorList>
            <person name="Schwitalla J."/>
            <person name="Benndorf R."/>
            <person name="Martin K."/>
            <person name="De Beer W."/>
            <person name="Kaster A.-K."/>
            <person name="Vollmers J."/>
            <person name="Poulsen M."/>
            <person name="Beemelmanns C."/>
        </authorList>
    </citation>
    <scope>NUCLEOTIDE SEQUENCE [LARGE SCALE GENOMIC DNA]</scope>
    <source>
        <strain evidence="3 4">RB5</strain>
    </source>
</reference>
<protein>
    <submittedName>
        <fullName evidence="3">Dimodular nonribosomal peptide synthase</fullName>
    </submittedName>
</protein>
<evidence type="ECO:0000259" key="2">
    <source>
        <dbReference type="Pfam" id="PF13193"/>
    </source>
</evidence>
<dbReference type="PANTHER" id="PTHR45527">
    <property type="entry name" value="NONRIBOSOMAL PEPTIDE SYNTHETASE"/>
    <property type="match status" value="1"/>
</dbReference>
<dbReference type="GO" id="GO:0005737">
    <property type="term" value="C:cytoplasm"/>
    <property type="evidence" value="ECO:0007669"/>
    <property type="project" value="TreeGrafter"/>
</dbReference>
<dbReference type="PANTHER" id="PTHR45527:SF1">
    <property type="entry name" value="FATTY ACID SYNTHASE"/>
    <property type="match status" value="1"/>
</dbReference>
<keyword evidence="4" id="KW-1185">Reference proteome</keyword>
<gene>
    <name evidence="3" type="primary">dhbF_4</name>
    <name evidence="3" type="ORF">SRB5_42510</name>
</gene>
<organism evidence="3 4">
    <name type="scientific">Streptomyces smaragdinus</name>
    <dbReference type="NCBI Taxonomy" id="2585196"/>
    <lineage>
        <taxon>Bacteria</taxon>
        <taxon>Bacillati</taxon>
        <taxon>Actinomycetota</taxon>
        <taxon>Actinomycetes</taxon>
        <taxon>Kitasatosporales</taxon>
        <taxon>Streptomycetaceae</taxon>
        <taxon>Streptomyces</taxon>
    </lineage>
</organism>
<dbReference type="EMBL" id="WEGJ01000018">
    <property type="protein sequence ID" value="MQY14090.1"/>
    <property type="molecule type" value="Genomic_DNA"/>
</dbReference>
<name>A0A7K0CKS2_9ACTN</name>
<dbReference type="InterPro" id="IPR020845">
    <property type="entry name" value="AMP-binding_CS"/>
</dbReference>
<dbReference type="Pfam" id="PF13193">
    <property type="entry name" value="AMP-binding_C"/>
    <property type="match status" value="1"/>
</dbReference>
<dbReference type="InterPro" id="IPR025110">
    <property type="entry name" value="AMP-bd_C"/>
</dbReference>
<dbReference type="GO" id="GO:0043041">
    <property type="term" value="P:amino acid activation for nonribosomal peptide biosynthetic process"/>
    <property type="evidence" value="ECO:0007669"/>
    <property type="project" value="TreeGrafter"/>
</dbReference>
<dbReference type="InterPro" id="IPR042099">
    <property type="entry name" value="ANL_N_sf"/>
</dbReference>